<evidence type="ECO:0000256" key="1">
    <source>
        <dbReference type="SAM" id="SignalP"/>
    </source>
</evidence>
<feature type="signal peptide" evidence="1">
    <location>
        <begin position="1"/>
        <end position="19"/>
    </location>
</feature>
<evidence type="ECO:0000313" key="2">
    <source>
        <dbReference type="EMBL" id="KAH7082363.1"/>
    </source>
</evidence>
<name>A0A8K0R3P7_9PLEO</name>
<sequence>MHLTSLLIALIPLFLTTLASPPKFGKAAQFDIVVRPVNGRCVGLRHRYTPQDRACEQIYGRGIVLGELQKGCELVLFQDENCGGTAGYERWGAEKIGDCRDLNGAKSVAVNCF</sequence>
<comment type="caution">
    <text evidence="2">The sequence shown here is derived from an EMBL/GenBank/DDBJ whole genome shotgun (WGS) entry which is preliminary data.</text>
</comment>
<proteinExistence type="predicted"/>
<keyword evidence="1" id="KW-0732">Signal</keyword>
<dbReference type="EMBL" id="JAGMVJ010000014">
    <property type="protein sequence ID" value="KAH7082363.1"/>
    <property type="molecule type" value="Genomic_DNA"/>
</dbReference>
<dbReference type="OrthoDB" id="10283954at2759"/>
<dbReference type="AlphaFoldDB" id="A0A8K0R3P7"/>
<dbReference type="Proteomes" id="UP000813461">
    <property type="component" value="Unassembled WGS sequence"/>
</dbReference>
<feature type="chain" id="PRO_5035448951" evidence="1">
    <location>
        <begin position="20"/>
        <end position="113"/>
    </location>
</feature>
<organism evidence="2 3">
    <name type="scientific">Paraphoma chrysanthemicola</name>
    <dbReference type="NCBI Taxonomy" id="798071"/>
    <lineage>
        <taxon>Eukaryota</taxon>
        <taxon>Fungi</taxon>
        <taxon>Dikarya</taxon>
        <taxon>Ascomycota</taxon>
        <taxon>Pezizomycotina</taxon>
        <taxon>Dothideomycetes</taxon>
        <taxon>Pleosporomycetidae</taxon>
        <taxon>Pleosporales</taxon>
        <taxon>Pleosporineae</taxon>
        <taxon>Phaeosphaeriaceae</taxon>
        <taxon>Paraphoma</taxon>
    </lineage>
</organism>
<protein>
    <submittedName>
        <fullName evidence="2">Uncharacterized protein</fullName>
    </submittedName>
</protein>
<gene>
    <name evidence="2" type="ORF">FB567DRAFT_105085</name>
</gene>
<reference evidence="2" key="1">
    <citation type="journal article" date="2021" name="Nat. Commun.">
        <title>Genetic determinants of endophytism in the Arabidopsis root mycobiome.</title>
        <authorList>
            <person name="Mesny F."/>
            <person name="Miyauchi S."/>
            <person name="Thiergart T."/>
            <person name="Pickel B."/>
            <person name="Atanasova L."/>
            <person name="Karlsson M."/>
            <person name="Huettel B."/>
            <person name="Barry K.W."/>
            <person name="Haridas S."/>
            <person name="Chen C."/>
            <person name="Bauer D."/>
            <person name="Andreopoulos W."/>
            <person name="Pangilinan J."/>
            <person name="LaButti K."/>
            <person name="Riley R."/>
            <person name="Lipzen A."/>
            <person name="Clum A."/>
            <person name="Drula E."/>
            <person name="Henrissat B."/>
            <person name="Kohler A."/>
            <person name="Grigoriev I.V."/>
            <person name="Martin F.M."/>
            <person name="Hacquard S."/>
        </authorList>
    </citation>
    <scope>NUCLEOTIDE SEQUENCE</scope>
    <source>
        <strain evidence="2">MPI-SDFR-AT-0120</strain>
    </source>
</reference>
<accession>A0A8K0R3P7</accession>
<keyword evidence="3" id="KW-1185">Reference proteome</keyword>
<evidence type="ECO:0000313" key="3">
    <source>
        <dbReference type="Proteomes" id="UP000813461"/>
    </source>
</evidence>